<comment type="subcellular location">
    <subcellularLocation>
        <location evidence="1">Cell septum</location>
    </subcellularLocation>
</comment>
<evidence type="ECO:0000256" key="5">
    <source>
        <dbReference type="ARBA" id="ARBA00023210"/>
    </source>
</evidence>
<comment type="similarity">
    <text evidence="2">Belongs to the SsgA family.</text>
</comment>
<feature type="compositionally biased region" description="Basic and acidic residues" evidence="7">
    <location>
        <begin position="81"/>
        <end position="91"/>
    </location>
</feature>
<feature type="compositionally biased region" description="Acidic residues" evidence="7">
    <location>
        <begin position="67"/>
        <end position="80"/>
    </location>
</feature>
<keyword evidence="6" id="KW-0131">Cell cycle</keyword>
<protein>
    <submittedName>
        <fullName evidence="8">SsgA family sporulation/cell division regulator</fullName>
    </submittedName>
</protein>
<dbReference type="Pfam" id="PF04686">
    <property type="entry name" value="SsgA"/>
    <property type="match status" value="1"/>
</dbReference>
<comment type="caution">
    <text evidence="8">The sequence shown here is derived from an EMBL/GenBank/DDBJ whole genome shotgun (WGS) entry which is preliminary data.</text>
</comment>
<dbReference type="Proteomes" id="UP000621386">
    <property type="component" value="Unassembled WGS sequence"/>
</dbReference>
<gene>
    <name evidence="8" type="ORF">JK361_04685</name>
</gene>
<evidence type="ECO:0000256" key="1">
    <source>
        <dbReference type="ARBA" id="ARBA00004431"/>
    </source>
</evidence>
<name>A0ABS1NUZ1_9ACTN</name>
<dbReference type="RefSeq" id="WP_201814370.1">
    <property type="nucleotide sequence ID" value="NZ_JAERRH010000002.1"/>
</dbReference>
<keyword evidence="9" id="KW-1185">Reference proteome</keyword>
<evidence type="ECO:0000313" key="8">
    <source>
        <dbReference type="EMBL" id="MBL1103907.1"/>
    </source>
</evidence>
<evidence type="ECO:0000256" key="4">
    <source>
        <dbReference type="ARBA" id="ARBA00022969"/>
    </source>
</evidence>
<dbReference type="InterPro" id="IPR038658">
    <property type="entry name" value="SsgB_sf"/>
</dbReference>
<keyword evidence="4" id="KW-0749">Sporulation</keyword>
<accession>A0ABS1NUZ1</accession>
<feature type="region of interest" description="Disordered" evidence="7">
    <location>
        <begin position="53"/>
        <end position="92"/>
    </location>
</feature>
<organism evidence="8 9">
    <name type="scientific">Streptomyces musisoli</name>
    <dbReference type="NCBI Taxonomy" id="2802280"/>
    <lineage>
        <taxon>Bacteria</taxon>
        <taxon>Bacillati</taxon>
        <taxon>Actinomycetota</taxon>
        <taxon>Actinomycetes</taxon>
        <taxon>Kitasatosporales</taxon>
        <taxon>Streptomycetaceae</taxon>
        <taxon>Streptomyces</taxon>
    </lineage>
</organism>
<keyword evidence="5" id="KW-0717">Septation</keyword>
<evidence type="ECO:0000256" key="3">
    <source>
        <dbReference type="ARBA" id="ARBA00022618"/>
    </source>
</evidence>
<sequence length="546" mass="58207">MSVHKDDTMPVTTADEEFAALMAASSLRAPRVRALGGAIPDSARRQLHAAAVADPATGTHGEHTADGPDEEPDVCGDGDDGEHTCSDDDAGHAAAADGPAALHGLPAIDSLFPAHASADVTSRVRYEDVIRVLDVSGAFLRAGIPWHSMRDPLAEPRMRDLRSFDWHIMSTPPRSATGTSGPEACVLVPAGTSPGWSGPSRLIAHVALVITGGAATAPWVGPPWAAGLLVAGPAESGAARPPEGAWDLLARHRHHPLAAHATQCRSSGLPHLLSTERPADALFPSMGWLTDRLPLSSTGWLIDPLPSPDTAPWYGVVVDQSSLLVAGDPVVDLDPAHRHAIPVPLPPLPDLDAYAPRPGGSLLLPKRSTDGPAGSGPEERHHTAGEPTGRTRLWRRKDSDGLEQHAQFWMRLHREEGDKGQRFQIRLIYRTADPYAVTAVFNQGTDEETEWVFARELLVDGLHESAGIGDVVVSPSVDETSGRQRIFVRLRSPEGTALLSASRHDIEAFLDASHPLTQNPVAISASRALDAWERELTEIICPGQGE</sequence>
<feature type="region of interest" description="Disordered" evidence="7">
    <location>
        <begin position="354"/>
        <end position="397"/>
    </location>
</feature>
<keyword evidence="3" id="KW-0132">Cell division</keyword>
<evidence type="ECO:0000256" key="2">
    <source>
        <dbReference type="ARBA" id="ARBA00009323"/>
    </source>
</evidence>
<dbReference type="InterPro" id="IPR006776">
    <property type="entry name" value="SsgB"/>
</dbReference>
<evidence type="ECO:0000256" key="7">
    <source>
        <dbReference type="SAM" id="MobiDB-lite"/>
    </source>
</evidence>
<dbReference type="Gene3D" id="2.30.31.20">
    <property type="entry name" value="Sporulation-specific cell division protein SsgB"/>
    <property type="match status" value="1"/>
</dbReference>
<evidence type="ECO:0000256" key="6">
    <source>
        <dbReference type="ARBA" id="ARBA00023306"/>
    </source>
</evidence>
<dbReference type="EMBL" id="JAERRH010000002">
    <property type="protein sequence ID" value="MBL1103907.1"/>
    <property type="molecule type" value="Genomic_DNA"/>
</dbReference>
<reference evidence="8 9" key="1">
    <citation type="submission" date="2021-01" db="EMBL/GenBank/DDBJ databases">
        <title>WGS of actinomycetes isolated from Thailand.</title>
        <authorList>
            <person name="Thawai C."/>
        </authorList>
    </citation>
    <scope>NUCLEOTIDE SEQUENCE [LARGE SCALE GENOMIC DNA]</scope>
    <source>
        <strain evidence="8 9">CH5-8</strain>
    </source>
</reference>
<proteinExistence type="inferred from homology"/>
<evidence type="ECO:0000313" key="9">
    <source>
        <dbReference type="Proteomes" id="UP000621386"/>
    </source>
</evidence>